<gene>
    <name evidence="3" type="ORF">N7U68_10465</name>
</gene>
<dbReference type="EMBL" id="CP106738">
    <property type="protein sequence ID" value="UXX85028.1"/>
    <property type="molecule type" value="Genomic_DNA"/>
</dbReference>
<dbReference type="PIRSF" id="PIRSF005962">
    <property type="entry name" value="Pept_M20D_amidohydro"/>
    <property type="match status" value="1"/>
</dbReference>
<dbReference type="InterPro" id="IPR002933">
    <property type="entry name" value="Peptidase_M20"/>
</dbReference>
<evidence type="ECO:0000256" key="1">
    <source>
        <dbReference type="ARBA" id="ARBA00022801"/>
    </source>
</evidence>
<dbReference type="RefSeq" id="WP_263049072.1">
    <property type="nucleotide sequence ID" value="NZ_CP106738.1"/>
</dbReference>
<dbReference type="InterPro" id="IPR017439">
    <property type="entry name" value="Amidohydrolase"/>
</dbReference>
<accession>A0ABY6DFZ0</accession>
<dbReference type="SUPFAM" id="SSF55031">
    <property type="entry name" value="Bacterial exopeptidase dimerisation domain"/>
    <property type="match status" value="1"/>
</dbReference>
<evidence type="ECO:0000313" key="3">
    <source>
        <dbReference type="EMBL" id="UXX85028.1"/>
    </source>
</evidence>
<dbReference type="Pfam" id="PF01546">
    <property type="entry name" value="Peptidase_M20"/>
    <property type="match status" value="1"/>
</dbReference>
<proteinExistence type="predicted"/>
<evidence type="ECO:0000313" key="4">
    <source>
        <dbReference type="Proteomes" id="UP001064087"/>
    </source>
</evidence>
<dbReference type="PANTHER" id="PTHR11014">
    <property type="entry name" value="PEPTIDASE M20 FAMILY MEMBER"/>
    <property type="match status" value="1"/>
</dbReference>
<dbReference type="PANTHER" id="PTHR11014:SF63">
    <property type="entry name" value="METALLOPEPTIDASE, PUTATIVE (AFU_ORTHOLOGUE AFUA_6G09600)-RELATED"/>
    <property type="match status" value="1"/>
</dbReference>
<name>A0ABY6DFZ0_9RHOB</name>
<protein>
    <submittedName>
        <fullName evidence="3">Amidohydrolase</fullName>
    </submittedName>
</protein>
<feature type="domain" description="Peptidase M20 dimerisation" evidence="2">
    <location>
        <begin position="186"/>
        <end position="277"/>
    </location>
</feature>
<dbReference type="Gene3D" id="3.40.630.10">
    <property type="entry name" value="Zn peptidases"/>
    <property type="match status" value="1"/>
</dbReference>
<evidence type="ECO:0000259" key="2">
    <source>
        <dbReference type="Pfam" id="PF07687"/>
    </source>
</evidence>
<keyword evidence="4" id="KW-1185">Reference proteome</keyword>
<dbReference type="InterPro" id="IPR011650">
    <property type="entry name" value="Peptidase_M20_dimer"/>
</dbReference>
<dbReference type="Gene3D" id="3.30.70.360">
    <property type="match status" value="1"/>
</dbReference>
<organism evidence="3 4">
    <name type="scientific">Roseovarius pelagicus</name>
    <dbReference type="NCBI Taxonomy" id="2980108"/>
    <lineage>
        <taxon>Bacteria</taxon>
        <taxon>Pseudomonadati</taxon>
        <taxon>Pseudomonadota</taxon>
        <taxon>Alphaproteobacteria</taxon>
        <taxon>Rhodobacterales</taxon>
        <taxon>Roseobacteraceae</taxon>
        <taxon>Roseovarius</taxon>
    </lineage>
</organism>
<dbReference type="NCBIfam" id="TIGR01891">
    <property type="entry name" value="amidohydrolases"/>
    <property type="match status" value="1"/>
</dbReference>
<dbReference type="Pfam" id="PF07687">
    <property type="entry name" value="M20_dimer"/>
    <property type="match status" value="1"/>
</dbReference>
<keyword evidence="1" id="KW-0378">Hydrolase</keyword>
<dbReference type="Proteomes" id="UP001064087">
    <property type="component" value="Chromosome"/>
</dbReference>
<dbReference type="InterPro" id="IPR036264">
    <property type="entry name" value="Bact_exopeptidase_dim_dom"/>
</dbReference>
<sequence length="391" mass="41584">MNHPAPTEPLLDDMRCWRHGFHRHPELEFDLCWTSARVAELLNSFGIEVHTGIGQVGVVGVLQKGNGTRSIGLRADMDALPINEVNDFGYASTVPNQMHACGHDGHMAMLLGAAQYLVEHGDFDGRVVFIFQPNEEFGKGAAAMIADGLFDRFAVDSVYGMHNMPGLPLGHFEARVGAMTASEALFEIEINARGGHAALPHMGVDAITVGAEIVGALQTIVSRKLEPAQNGVVSVTGFETDGRRNVLPGRAVLSGDCRALTPETNATIEARMRQIAGGITAAHDVTARVTYDTIFPPTINAAAPTRNAMRAASAVGLANPDCAPKLFSEDFAHMAAAVPGCFLLAGNGTTDAHARPLHSADYDFNDAGLVPGSSFWVRLVEQQLANGGRDV</sequence>
<reference evidence="3" key="1">
    <citation type="submission" date="2022-10" db="EMBL/GenBank/DDBJ databases">
        <title>Roseovarius pelagicus sp. nov., isolated from Arctic seawater.</title>
        <authorList>
            <person name="Hong Y.W."/>
            <person name="Hwang C.Y."/>
        </authorList>
    </citation>
    <scope>NUCLEOTIDE SEQUENCE</scope>
    <source>
        <strain evidence="3">HL-MP18</strain>
    </source>
</reference>
<dbReference type="SUPFAM" id="SSF53187">
    <property type="entry name" value="Zn-dependent exopeptidases"/>
    <property type="match status" value="1"/>
</dbReference>